<sequence>MLPDRVVAEGRSAGADAGARAVRPGLSIPGARILGPAIPGSPLLGLTIPGPAVT</sequence>
<reference evidence="1 2" key="1">
    <citation type="submission" date="2015-01" db="EMBL/GenBank/DDBJ databases">
        <title>Enhanced salinomycin production by adjusting the supply of polyketide extender units in Streptomyce albus DSM 41398.</title>
        <authorList>
            <person name="Lu C."/>
        </authorList>
    </citation>
    <scope>NUCLEOTIDE SEQUENCE [LARGE SCALE GENOMIC DNA]</scope>
    <source>
        <strain evidence="2">ATCC 21838 / DSM 41398 / FERM P-419 / JCM 4703 / NBRC 107858</strain>
    </source>
</reference>
<dbReference type="KEGG" id="sals:SLNWT_5225"/>
<keyword evidence="2" id="KW-1185">Reference proteome</keyword>
<organism evidence="1 2">
    <name type="scientific">Streptomyces albus (strain ATCC 21838 / DSM 41398 / FERM P-419 / JCM 4703 / NBRC 107858)</name>
    <dbReference type="NCBI Taxonomy" id="1081613"/>
    <lineage>
        <taxon>Bacteria</taxon>
        <taxon>Bacillati</taxon>
        <taxon>Actinomycetota</taxon>
        <taxon>Actinomycetes</taxon>
        <taxon>Kitasatosporales</taxon>
        <taxon>Streptomycetaceae</taxon>
        <taxon>Streptomyces</taxon>
    </lineage>
</organism>
<dbReference type="AlphaFoldDB" id="A0A0B5F3W0"/>
<gene>
    <name evidence="1" type="ORF">SLNWT_5225</name>
</gene>
<protein>
    <submittedName>
        <fullName evidence="1">Uncharacterized protein</fullName>
    </submittedName>
</protein>
<dbReference type="EMBL" id="CP010519">
    <property type="protein sequence ID" value="AJE85601.1"/>
    <property type="molecule type" value="Genomic_DNA"/>
</dbReference>
<dbReference type="Proteomes" id="UP000031523">
    <property type="component" value="Chromosome"/>
</dbReference>
<evidence type="ECO:0000313" key="2">
    <source>
        <dbReference type="Proteomes" id="UP000031523"/>
    </source>
</evidence>
<accession>A0A0B5F3W0</accession>
<evidence type="ECO:0000313" key="1">
    <source>
        <dbReference type="EMBL" id="AJE85601.1"/>
    </source>
</evidence>
<proteinExistence type="predicted"/>
<name>A0A0B5F3W0_STRA4</name>